<evidence type="ECO:0000256" key="3">
    <source>
        <dbReference type="ARBA" id="ARBA00023015"/>
    </source>
</evidence>
<dbReference type="Gene3D" id="1.10.10.10">
    <property type="entry name" value="Winged helix-like DNA-binding domain superfamily/Winged helix DNA-binding domain"/>
    <property type="match status" value="1"/>
</dbReference>
<feature type="domain" description="HTH deoR-type" evidence="7">
    <location>
        <begin position="1"/>
        <end position="56"/>
    </location>
</feature>
<evidence type="ECO:0000313" key="9">
    <source>
        <dbReference type="Proteomes" id="UP001305815"/>
    </source>
</evidence>
<proteinExistence type="predicted"/>
<sequence>MKERHTALLEYIAEHGKTEVSLLADILGTSQVTIRKDLEYLSEKGMLKRERGYALPNDAGDIHYRIAFHIAQKQKIARRAADCIQDGEMLMIESGSTCALFAEQLAKTKKNVTIITNSVFLADYVKGYPNIELILLGGTLQPHSQSLVGLLTKNSAASFHVDKLFAGTDGYSRDFGFTGDDLARCDTLSAMTECADHVYILTDSGKFSHPGGISFLPLQDVYEVITDEGLPKEEQDFLLSQGIRVSIA</sequence>
<evidence type="ECO:0000256" key="2">
    <source>
        <dbReference type="ARBA" id="ARBA00022491"/>
    </source>
</evidence>
<evidence type="ECO:0000256" key="4">
    <source>
        <dbReference type="ARBA" id="ARBA00023125"/>
    </source>
</evidence>
<dbReference type="Pfam" id="PF08220">
    <property type="entry name" value="HTH_DeoR"/>
    <property type="match status" value="1"/>
</dbReference>
<dbReference type="Proteomes" id="UP001305815">
    <property type="component" value="Chromosome"/>
</dbReference>
<evidence type="ECO:0000256" key="1">
    <source>
        <dbReference type="ARBA" id="ARBA00021390"/>
    </source>
</evidence>
<dbReference type="EMBL" id="AP027742">
    <property type="protein sequence ID" value="BDZ76377.1"/>
    <property type="molecule type" value="Genomic_DNA"/>
</dbReference>
<comment type="function">
    <text evidence="6">Repressor of the lactose catabolism operon. Galactose-6-phosphate is the inducer.</text>
</comment>
<dbReference type="SMART" id="SM00420">
    <property type="entry name" value="HTH_DEOR"/>
    <property type="match status" value="1"/>
</dbReference>
<dbReference type="InterPro" id="IPR018356">
    <property type="entry name" value="Tscrpt_reg_HTH_DeoR_CS"/>
</dbReference>
<evidence type="ECO:0000256" key="5">
    <source>
        <dbReference type="ARBA" id="ARBA00023163"/>
    </source>
</evidence>
<name>A0ABN6Z008_9FIRM</name>
<dbReference type="Gene3D" id="3.40.50.1360">
    <property type="match status" value="1"/>
</dbReference>
<keyword evidence="2" id="KW-0678">Repressor</keyword>
<dbReference type="SUPFAM" id="SSF46785">
    <property type="entry name" value="Winged helix' DNA-binding domain"/>
    <property type="match status" value="1"/>
</dbReference>
<dbReference type="InterPro" id="IPR050313">
    <property type="entry name" value="Carb_Metab_HTH_regulators"/>
</dbReference>
<keyword evidence="4" id="KW-0238">DNA-binding</keyword>
<dbReference type="Pfam" id="PF00455">
    <property type="entry name" value="DeoRC"/>
    <property type="match status" value="1"/>
</dbReference>
<accession>A0ABN6Z008</accession>
<keyword evidence="5" id="KW-0804">Transcription</keyword>
<evidence type="ECO:0000313" key="8">
    <source>
        <dbReference type="EMBL" id="BDZ76377.1"/>
    </source>
</evidence>
<reference evidence="9" key="1">
    <citation type="journal article" date="2023" name="Int. J. Syst. Evol. Microbiol.">
        <title>Claveliimonas bilis gen. nov., sp. nov., deoxycholic acid-producing bacteria isolated from human faeces, and reclassification of Sellimonas monacensis Zenner et al. 2021 as Claveliimonas monacensis comb. nov.</title>
        <authorList>
            <person name="Hisatomi A."/>
            <person name="Kastawa N.W.E.P.G."/>
            <person name="Song I."/>
            <person name="Ohkuma M."/>
            <person name="Fukiya S."/>
            <person name="Sakamoto M."/>
        </authorList>
    </citation>
    <scope>NUCLEOTIDE SEQUENCE [LARGE SCALE GENOMIC DNA]</scope>
    <source>
        <strain evidence="9">12BBH14</strain>
    </source>
</reference>
<dbReference type="InterPro" id="IPR037171">
    <property type="entry name" value="NagB/RpiA_transferase-like"/>
</dbReference>
<gene>
    <name evidence="8" type="ORF">Lac1_05600</name>
</gene>
<dbReference type="InterPro" id="IPR001034">
    <property type="entry name" value="DeoR_HTH"/>
</dbReference>
<dbReference type="SMART" id="SM01134">
    <property type="entry name" value="DeoRC"/>
    <property type="match status" value="1"/>
</dbReference>
<organism evidence="8 9">
    <name type="scientific">Claveliimonas bilis</name>
    <dbReference type="NCBI Taxonomy" id="3028070"/>
    <lineage>
        <taxon>Bacteria</taxon>
        <taxon>Bacillati</taxon>
        <taxon>Bacillota</taxon>
        <taxon>Clostridia</taxon>
        <taxon>Lachnospirales</taxon>
        <taxon>Lachnospiraceae</taxon>
        <taxon>Claveliimonas</taxon>
    </lineage>
</organism>
<dbReference type="PANTHER" id="PTHR30363">
    <property type="entry name" value="HTH-TYPE TRANSCRIPTIONAL REGULATOR SRLR-RELATED"/>
    <property type="match status" value="1"/>
</dbReference>
<dbReference type="SUPFAM" id="SSF100950">
    <property type="entry name" value="NagB/RpiA/CoA transferase-like"/>
    <property type="match status" value="1"/>
</dbReference>
<keyword evidence="9" id="KW-1185">Reference proteome</keyword>
<evidence type="ECO:0000259" key="7">
    <source>
        <dbReference type="PROSITE" id="PS51000"/>
    </source>
</evidence>
<keyword evidence="3" id="KW-0805">Transcription regulation</keyword>
<dbReference type="PROSITE" id="PS00894">
    <property type="entry name" value="HTH_DEOR_1"/>
    <property type="match status" value="1"/>
</dbReference>
<dbReference type="PANTHER" id="PTHR30363:SF4">
    <property type="entry name" value="GLYCEROL-3-PHOSPHATE REGULON REPRESSOR"/>
    <property type="match status" value="1"/>
</dbReference>
<dbReference type="InterPro" id="IPR036388">
    <property type="entry name" value="WH-like_DNA-bd_sf"/>
</dbReference>
<dbReference type="InterPro" id="IPR014036">
    <property type="entry name" value="DeoR-like_C"/>
</dbReference>
<protein>
    <recommendedName>
        <fullName evidence="1">Lactose phosphotransferase system repressor</fullName>
    </recommendedName>
</protein>
<dbReference type="RefSeq" id="WP_316266180.1">
    <property type="nucleotide sequence ID" value="NZ_AP027742.1"/>
</dbReference>
<dbReference type="InterPro" id="IPR036390">
    <property type="entry name" value="WH_DNA-bd_sf"/>
</dbReference>
<dbReference type="PROSITE" id="PS51000">
    <property type="entry name" value="HTH_DEOR_2"/>
    <property type="match status" value="1"/>
</dbReference>
<evidence type="ECO:0000256" key="6">
    <source>
        <dbReference type="ARBA" id="ARBA00024937"/>
    </source>
</evidence>